<sequence>VERWGELAREGTLLLWDELVRITDGSLSRLKYLQIREWEKEIKGGLGVVNALEDSFLDLADSAPVKRLA</sequence>
<organism evidence="1 2">
    <name type="scientific">Pleurodeles waltl</name>
    <name type="common">Iberian ribbed newt</name>
    <dbReference type="NCBI Taxonomy" id="8319"/>
    <lineage>
        <taxon>Eukaryota</taxon>
        <taxon>Metazoa</taxon>
        <taxon>Chordata</taxon>
        <taxon>Craniata</taxon>
        <taxon>Vertebrata</taxon>
        <taxon>Euteleostomi</taxon>
        <taxon>Amphibia</taxon>
        <taxon>Batrachia</taxon>
        <taxon>Caudata</taxon>
        <taxon>Salamandroidea</taxon>
        <taxon>Salamandridae</taxon>
        <taxon>Pleurodelinae</taxon>
        <taxon>Pleurodeles</taxon>
    </lineage>
</organism>
<protein>
    <submittedName>
        <fullName evidence="1">Uncharacterized protein</fullName>
    </submittedName>
</protein>
<reference evidence="1" key="1">
    <citation type="journal article" date="2022" name="bioRxiv">
        <title>Sequencing and chromosome-scale assembly of the giantPleurodeles waltlgenome.</title>
        <authorList>
            <person name="Brown T."/>
            <person name="Elewa A."/>
            <person name="Iarovenko S."/>
            <person name="Subramanian E."/>
            <person name="Araus A.J."/>
            <person name="Petzold A."/>
            <person name="Susuki M."/>
            <person name="Suzuki K.-i.T."/>
            <person name="Hayashi T."/>
            <person name="Toyoda A."/>
            <person name="Oliveira C."/>
            <person name="Osipova E."/>
            <person name="Leigh N.D."/>
            <person name="Simon A."/>
            <person name="Yun M.H."/>
        </authorList>
    </citation>
    <scope>NUCLEOTIDE SEQUENCE</scope>
    <source>
        <strain evidence="1">20211129_DDA</strain>
        <tissue evidence="1">Liver</tissue>
    </source>
</reference>
<name>A0AAV7NJ72_PLEWA</name>
<dbReference type="Proteomes" id="UP001066276">
    <property type="component" value="Chromosome 8"/>
</dbReference>
<evidence type="ECO:0000313" key="1">
    <source>
        <dbReference type="EMBL" id="KAJ1115589.1"/>
    </source>
</evidence>
<gene>
    <name evidence="1" type="ORF">NDU88_003811</name>
</gene>
<feature type="non-terminal residue" evidence="1">
    <location>
        <position position="1"/>
    </location>
</feature>
<accession>A0AAV7NJ72</accession>
<evidence type="ECO:0000313" key="2">
    <source>
        <dbReference type="Proteomes" id="UP001066276"/>
    </source>
</evidence>
<proteinExistence type="predicted"/>
<dbReference type="EMBL" id="JANPWB010000012">
    <property type="protein sequence ID" value="KAJ1115589.1"/>
    <property type="molecule type" value="Genomic_DNA"/>
</dbReference>
<dbReference type="AlphaFoldDB" id="A0AAV7NJ72"/>
<feature type="non-terminal residue" evidence="1">
    <location>
        <position position="69"/>
    </location>
</feature>
<comment type="caution">
    <text evidence="1">The sequence shown here is derived from an EMBL/GenBank/DDBJ whole genome shotgun (WGS) entry which is preliminary data.</text>
</comment>
<keyword evidence="2" id="KW-1185">Reference proteome</keyword>